<evidence type="ECO:0000313" key="2">
    <source>
        <dbReference type="Proteomes" id="UP000244016"/>
    </source>
</evidence>
<accession>A0A2T5G8Q6</accession>
<dbReference type="AlphaFoldDB" id="A0A2T5G8Q6"/>
<dbReference type="EMBL" id="PEBW01000002">
    <property type="protein sequence ID" value="PTQ52567.1"/>
    <property type="molecule type" value="Genomic_DNA"/>
</dbReference>
<reference evidence="1 2" key="1">
    <citation type="submission" date="2017-08" db="EMBL/GenBank/DDBJ databases">
        <title>Burning lignite coal seam in the remote Altai Mountains harbors a hydrogen-driven thermophilic microbial community.</title>
        <authorList>
            <person name="Kadnikov V.V."/>
            <person name="Mardanov A.V."/>
            <person name="Ivasenko D."/>
            <person name="Beletsky A.V."/>
            <person name="Karnachuk O.V."/>
            <person name="Ravin N.V."/>
        </authorList>
    </citation>
    <scope>NUCLEOTIDE SEQUENCE [LARGE SCALE GENOMIC DNA]</scope>
    <source>
        <strain evidence="1">AL31</strain>
    </source>
</reference>
<proteinExistence type="predicted"/>
<evidence type="ECO:0000313" key="1">
    <source>
        <dbReference type="EMBL" id="PTQ52567.1"/>
    </source>
</evidence>
<dbReference type="Proteomes" id="UP000244016">
    <property type="component" value="Unassembled WGS sequence"/>
</dbReference>
<comment type="caution">
    <text evidence="1">The sequence shown here is derived from an EMBL/GenBank/DDBJ whole genome shotgun (WGS) entry which is preliminary data.</text>
</comment>
<gene>
    <name evidence="1" type="ORF">BLITH_0746</name>
</gene>
<sequence length="41" mass="4660">MNGTVVSAVNVGFRTVDFISFCRRPWQLLPQGDRQPLPNRS</sequence>
<organism evidence="1 2">
    <name type="scientific">Brockia lithotrophica</name>
    <dbReference type="NCBI Taxonomy" id="933949"/>
    <lineage>
        <taxon>Bacteria</taxon>
        <taxon>Bacillati</taxon>
        <taxon>Bacillota</taxon>
        <taxon>Bacilli</taxon>
        <taxon>Bacillales</taxon>
        <taxon>Bacillales Family X. Incertae Sedis</taxon>
        <taxon>Brockia</taxon>
    </lineage>
</organism>
<name>A0A2T5G8Q6_9BACL</name>
<protein>
    <submittedName>
        <fullName evidence="1">Uncharacterized protein</fullName>
    </submittedName>
</protein>